<keyword evidence="1" id="KW-0472">Membrane</keyword>
<sequence>MNKALLFLLVATLPAHAAMDITRELEAPAQIVPGQPVRVAITWWTDSWFNPPPQWPEFAVKNGELLNTALPSQLVTRKKNGIVWSGIRLERQVSAWQQGVLRLPAIDITATSANQAPVTVHLPALERPVNWPANTTQADHFLPASQLTLSQQIQQYHAGKDATLRVGDVVDRIVTVEARDALPGQIPPLLYAINGSESQRLAPVSEALKSERGDIIGAHRVERLRYLPSHSGTLTLPPISLRWWDTVNHQWQTAKLAGETLNVAAARQGGAEQALRGTTGMVTWQSLMWIVIAAAAVGGGWFGRRWCYRTLLGISRRWRRFWQPQPLPPLAP</sequence>
<dbReference type="EMBL" id="CP002824">
    <property type="protein sequence ID" value="AEG95692.1"/>
    <property type="molecule type" value="Genomic_DNA"/>
</dbReference>
<dbReference type="KEGG" id="eae:EAE_03815"/>
<name>A0A0H3FK35_KLEAK</name>
<keyword evidence="4" id="KW-1185">Reference proteome</keyword>
<dbReference type="GeneID" id="93313888"/>
<reference evidence="3 4" key="1">
    <citation type="journal article" date="2012" name="J. Bacteriol.">
        <title>Complete genome sequence of Enterobacter aerogenes KCTC 2190.</title>
        <authorList>
            <person name="Shin S.H."/>
            <person name="Kim S."/>
            <person name="Kim J.Y."/>
            <person name="Lee S."/>
            <person name="Um Y."/>
            <person name="Oh M.K."/>
            <person name="Kim Y.R."/>
            <person name="Lee J."/>
            <person name="Yang K.S."/>
        </authorList>
    </citation>
    <scope>NUCLEOTIDE SEQUENCE [LARGE SCALE GENOMIC DNA]</scope>
    <source>
        <strain evidence="3 4">KCTC 2190</strain>
    </source>
</reference>
<evidence type="ECO:0000256" key="1">
    <source>
        <dbReference type="SAM" id="Phobius"/>
    </source>
</evidence>
<keyword evidence="1" id="KW-1133">Transmembrane helix</keyword>
<dbReference type="RefSeq" id="WP_015703544.1">
    <property type="nucleotide sequence ID" value="NC_015663.1"/>
</dbReference>
<gene>
    <name evidence="3" type="ordered locus">EAE_03815</name>
</gene>
<evidence type="ECO:0008006" key="5">
    <source>
        <dbReference type="Google" id="ProtNLM"/>
    </source>
</evidence>
<proteinExistence type="predicted"/>
<dbReference type="PANTHER" id="PTHR40940">
    <property type="entry name" value="PROTEIN BATD-RELATED"/>
    <property type="match status" value="1"/>
</dbReference>
<feature type="chain" id="PRO_5002609255" description="BatD family protein" evidence="2">
    <location>
        <begin position="18"/>
        <end position="332"/>
    </location>
</feature>
<keyword evidence="1" id="KW-0812">Transmembrane</keyword>
<protein>
    <recommendedName>
        <fullName evidence="5">BatD family protein</fullName>
    </recommendedName>
</protein>
<dbReference type="PATRIC" id="fig|1028307.3.peg.761"/>
<feature type="signal peptide" evidence="2">
    <location>
        <begin position="1"/>
        <end position="17"/>
    </location>
</feature>
<dbReference type="AlphaFoldDB" id="A0A0H3FK35"/>
<evidence type="ECO:0000256" key="2">
    <source>
        <dbReference type="SAM" id="SignalP"/>
    </source>
</evidence>
<dbReference type="InterPro" id="IPR025738">
    <property type="entry name" value="BatD"/>
</dbReference>
<organism evidence="3 4">
    <name type="scientific">Klebsiella aerogenes (strain ATCC 13048 / DSM 30053 / CCUG 1429 / JCM 1235 / KCTC 2190 / NBRC 13534 / NCIMB 10102 / NCTC 10006 / CDC 819-56)</name>
    <name type="common">Enterobacter aerogenes</name>
    <dbReference type="NCBI Taxonomy" id="1028307"/>
    <lineage>
        <taxon>Bacteria</taxon>
        <taxon>Pseudomonadati</taxon>
        <taxon>Pseudomonadota</taxon>
        <taxon>Gammaproteobacteria</taxon>
        <taxon>Enterobacterales</taxon>
        <taxon>Enterobacteriaceae</taxon>
        <taxon>Klebsiella/Raoultella group</taxon>
        <taxon>Klebsiella</taxon>
    </lineage>
</organism>
<feature type="transmembrane region" description="Helical" evidence="1">
    <location>
        <begin position="282"/>
        <end position="302"/>
    </location>
</feature>
<keyword evidence="2" id="KW-0732">Signal</keyword>
<evidence type="ECO:0000313" key="3">
    <source>
        <dbReference type="EMBL" id="AEG95692.1"/>
    </source>
</evidence>
<dbReference type="PANTHER" id="PTHR40940:SF1">
    <property type="entry name" value="PROTEIN BATD"/>
    <property type="match status" value="1"/>
</dbReference>
<evidence type="ECO:0000313" key="4">
    <source>
        <dbReference type="Proteomes" id="UP000008881"/>
    </source>
</evidence>
<dbReference type="Proteomes" id="UP000008881">
    <property type="component" value="Chromosome"/>
</dbReference>
<dbReference type="OrthoDB" id="5293418at2"/>
<dbReference type="HOGENOM" id="CLU_836107_0_0_6"/>
<accession>A0A0H3FK35</accession>